<reference evidence="1 2" key="1">
    <citation type="submission" date="2024-03" db="EMBL/GenBank/DDBJ databases">
        <title>The Acrasis kona genome and developmental transcriptomes reveal deep origins of eukaryotic multicellular pathways.</title>
        <authorList>
            <person name="Sheikh S."/>
            <person name="Fu C.-J."/>
            <person name="Brown M.W."/>
            <person name="Baldauf S.L."/>
        </authorList>
    </citation>
    <scope>NUCLEOTIDE SEQUENCE [LARGE SCALE GENOMIC DNA]</scope>
    <source>
        <strain evidence="1 2">ATCC MYA-3509</strain>
    </source>
</reference>
<accession>A0AAW2Z2P6</accession>
<name>A0AAW2Z2P6_9EUKA</name>
<dbReference type="EMBL" id="JAOPGA020000946">
    <property type="protein sequence ID" value="KAL0483240.1"/>
    <property type="molecule type" value="Genomic_DNA"/>
</dbReference>
<organism evidence="1 2">
    <name type="scientific">Acrasis kona</name>
    <dbReference type="NCBI Taxonomy" id="1008807"/>
    <lineage>
        <taxon>Eukaryota</taxon>
        <taxon>Discoba</taxon>
        <taxon>Heterolobosea</taxon>
        <taxon>Tetramitia</taxon>
        <taxon>Eutetramitia</taxon>
        <taxon>Acrasidae</taxon>
        <taxon>Acrasis</taxon>
    </lineage>
</organism>
<dbReference type="AlphaFoldDB" id="A0AAW2Z2P6"/>
<comment type="caution">
    <text evidence="1">The sequence shown here is derived from an EMBL/GenBank/DDBJ whole genome shotgun (WGS) entry which is preliminary data.</text>
</comment>
<proteinExistence type="predicted"/>
<evidence type="ECO:0000313" key="1">
    <source>
        <dbReference type="EMBL" id="KAL0483240.1"/>
    </source>
</evidence>
<gene>
    <name evidence="1" type="ORF">AKO1_011559</name>
</gene>
<protein>
    <submittedName>
        <fullName evidence="1">Insoluble matrix shell protein</fullName>
    </submittedName>
</protein>
<sequence>MLLITAPTIGTDPTVLKKNNCYNYATDVRTDTFAQPGKGSGSKYKSNTCYETWPASIRDGLTPLEKVCPKDQPSVGHYVALVIWPNQDFHWFRKDLDGYWSHKPGSTRVRNIDSSRQKILNPDDASIWPYT</sequence>
<dbReference type="Proteomes" id="UP001431209">
    <property type="component" value="Unassembled WGS sequence"/>
</dbReference>
<keyword evidence="2" id="KW-1185">Reference proteome</keyword>
<evidence type="ECO:0000313" key="2">
    <source>
        <dbReference type="Proteomes" id="UP001431209"/>
    </source>
</evidence>